<proteinExistence type="predicted"/>
<dbReference type="GO" id="GO:0009653">
    <property type="term" value="P:anatomical structure morphogenesis"/>
    <property type="evidence" value="ECO:0007669"/>
    <property type="project" value="TreeGrafter"/>
</dbReference>
<dbReference type="InterPro" id="IPR052774">
    <property type="entry name" value="Celegans_DevNeuronal_Protein"/>
</dbReference>
<reference evidence="2 3" key="2">
    <citation type="submission" date="2018-11" db="EMBL/GenBank/DDBJ databases">
        <authorList>
            <consortium name="Pathogen Informatics"/>
        </authorList>
    </citation>
    <scope>NUCLEOTIDE SEQUENCE [LARGE SCALE GENOMIC DNA]</scope>
</reference>
<dbReference type="Proteomes" id="UP000276776">
    <property type="component" value="Unassembled WGS sequence"/>
</dbReference>
<evidence type="ECO:0000313" key="4">
    <source>
        <dbReference type="WBParaSite" id="TCLT_0000083501-mRNA-1"/>
    </source>
</evidence>
<sequence length="202" mass="22737">NDDLFFADCVSGFSPHIEIIEGIQVIAQSLATFHANTLETCFDACIKNTLVNDNVLPVVCRSAHYDSISKFCLLFSTSIAPVGNAHYISNNNVIYMEKICISDRANSYCTKALRRIPQYILVGHATAVIDVKSQSQCIEICLLSMETVGFTCRSVMHFYEFRKANCILNQDSARTDPEYFTSEQELRVDYIELEECFISGIL</sequence>
<keyword evidence="3" id="KW-1185">Reference proteome</keyword>
<evidence type="ECO:0000313" key="2">
    <source>
        <dbReference type="EMBL" id="VDM95975.1"/>
    </source>
</evidence>
<protein>
    <submittedName>
        <fullName evidence="4">Apple domain-containing protein</fullName>
    </submittedName>
</protein>
<reference evidence="4" key="1">
    <citation type="submission" date="2016-04" db="UniProtKB">
        <authorList>
            <consortium name="WormBaseParasite"/>
        </authorList>
    </citation>
    <scope>IDENTIFICATION</scope>
</reference>
<dbReference type="Gene3D" id="3.50.4.10">
    <property type="entry name" value="Hepatocyte Growth Factor"/>
    <property type="match status" value="2"/>
</dbReference>
<dbReference type="AlphaFoldDB" id="A0A0N5CL57"/>
<dbReference type="WBParaSite" id="TCLT_0000083501-mRNA-1">
    <property type="protein sequence ID" value="TCLT_0000083501-mRNA-1"/>
    <property type="gene ID" value="TCLT_0000083501"/>
</dbReference>
<gene>
    <name evidence="2" type="ORF">TCLT_LOCUS836</name>
</gene>
<dbReference type="PANTHER" id="PTHR47327">
    <property type="entry name" value="FI18240P1-RELATED"/>
    <property type="match status" value="1"/>
</dbReference>
<evidence type="ECO:0000259" key="1">
    <source>
        <dbReference type="PROSITE" id="PS50948"/>
    </source>
</evidence>
<name>A0A0N5CL57_THECL</name>
<dbReference type="CDD" id="cd01099">
    <property type="entry name" value="PAN_AP_HGF"/>
    <property type="match status" value="1"/>
</dbReference>
<dbReference type="SUPFAM" id="SSF57414">
    <property type="entry name" value="Hairpin loop containing domain-like"/>
    <property type="match status" value="2"/>
</dbReference>
<feature type="domain" description="Apple" evidence="1">
    <location>
        <begin position="109"/>
        <end position="196"/>
    </location>
</feature>
<dbReference type="SMART" id="SM00473">
    <property type="entry name" value="PAN_AP"/>
    <property type="match status" value="2"/>
</dbReference>
<dbReference type="PANTHER" id="PTHR47327:SF11">
    <property type="entry name" value="PROTEIN CBG21204"/>
    <property type="match status" value="1"/>
</dbReference>
<dbReference type="OMA" id="MEKICIS"/>
<dbReference type="EMBL" id="UYYF01000075">
    <property type="protein sequence ID" value="VDM95975.1"/>
    <property type="molecule type" value="Genomic_DNA"/>
</dbReference>
<dbReference type="OrthoDB" id="5814086at2759"/>
<dbReference type="Pfam" id="PF00024">
    <property type="entry name" value="PAN_1"/>
    <property type="match status" value="2"/>
</dbReference>
<organism evidence="4">
    <name type="scientific">Thelazia callipaeda</name>
    <name type="common">Oriental eyeworm</name>
    <name type="synonym">Parasitic nematode</name>
    <dbReference type="NCBI Taxonomy" id="103827"/>
    <lineage>
        <taxon>Eukaryota</taxon>
        <taxon>Metazoa</taxon>
        <taxon>Ecdysozoa</taxon>
        <taxon>Nematoda</taxon>
        <taxon>Chromadorea</taxon>
        <taxon>Rhabditida</taxon>
        <taxon>Spirurina</taxon>
        <taxon>Spiruromorpha</taxon>
        <taxon>Thelazioidea</taxon>
        <taxon>Thelaziidae</taxon>
        <taxon>Thelazia</taxon>
    </lineage>
</organism>
<dbReference type="PROSITE" id="PS50948">
    <property type="entry name" value="PAN"/>
    <property type="match status" value="2"/>
</dbReference>
<evidence type="ECO:0000313" key="3">
    <source>
        <dbReference type="Proteomes" id="UP000276776"/>
    </source>
</evidence>
<feature type="domain" description="Apple" evidence="1">
    <location>
        <begin position="9"/>
        <end position="100"/>
    </location>
</feature>
<accession>A0A0N5CL57</accession>
<dbReference type="InterPro" id="IPR003609">
    <property type="entry name" value="Pan_app"/>
</dbReference>